<feature type="domain" description="NAD-dependent epimerase/dehydratase" evidence="11">
    <location>
        <begin position="5"/>
        <end position="263"/>
    </location>
</feature>
<dbReference type="InterPro" id="IPR036291">
    <property type="entry name" value="NAD(P)-bd_dom_sf"/>
</dbReference>
<evidence type="ECO:0000256" key="1">
    <source>
        <dbReference type="ARBA" id="ARBA00000083"/>
    </source>
</evidence>
<evidence type="ECO:0000256" key="6">
    <source>
        <dbReference type="ARBA" id="ARBA00018569"/>
    </source>
</evidence>
<sequence length="340" mass="37018">MSMRVFVTGGAGFIGSHTVLALLRARYEVHVYDSFANSSPRSLRRVRELTGAPIGLTEGDVLDQKALNAAIAAFRPDAVIHFAGLKAVGESEEKPLDYFTVNVQGTVNLLRAMDRSGCKSIVFSSSATVYGAPVYQPFDEAHPIAPMNPYGRTKAFAEGVIGDWCRATEGASGMLLRYFNPVGADESGRIGEDPAGRPNNLMPFIAQVAVGRRQALRVFGGDYPTRDGTGERDYIHVSDLARAHLAALEYSVNSTGCEAVNVGTGQGVTVMELIHAFESATGREIPHKIVERRPGDLASYYSSTERAKFLLNWEARFGIKDMCATTWKWQSENPNGYRDG</sequence>
<protein>
    <recommendedName>
        <fullName evidence="6 10">UDP-glucose 4-epimerase</fullName>
        <ecNumber evidence="5 10">5.1.3.2</ecNumber>
    </recommendedName>
</protein>
<keyword evidence="8" id="KW-0299">Galactose metabolism</keyword>
<dbReference type="PANTHER" id="PTHR43725:SF47">
    <property type="entry name" value="UDP-GLUCOSE 4-EPIMERASE"/>
    <property type="match status" value="1"/>
</dbReference>
<evidence type="ECO:0000256" key="5">
    <source>
        <dbReference type="ARBA" id="ARBA00013189"/>
    </source>
</evidence>
<evidence type="ECO:0000256" key="3">
    <source>
        <dbReference type="ARBA" id="ARBA00004947"/>
    </source>
</evidence>
<dbReference type="AlphaFoldDB" id="A0A2R8BZA2"/>
<keyword evidence="13" id="KW-1185">Reference proteome</keyword>
<dbReference type="Gene3D" id="3.90.25.10">
    <property type="entry name" value="UDP-galactose 4-epimerase, domain 1"/>
    <property type="match status" value="1"/>
</dbReference>
<comment type="similarity">
    <text evidence="4 10">Belongs to the NAD(P)-dependent epimerase/dehydratase family.</text>
</comment>
<evidence type="ECO:0000313" key="13">
    <source>
        <dbReference type="Proteomes" id="UP000244912"/>
    </source>
</evidence>
<evidence type="ECO:0000313" key="12">
    <source>
        <dbReference type="EMBL" id="SPJ25469.1"/>
    </source>
</evidence>
<dbReference type="SUPFAM" id="SSF51735">
    <property type="entry name" value="NAD(P)-binding Rossmann-fold domains"/>
    <property type="match status" value="1"/>
</dbReference>
<dbReference type="EMBL" id="ONZF01000009">
    <property type="protein sequence ID" value="SPJ25469.1"/>
    <property type="molecule type" value="Genomic_DNA"/>
</dbReference>
<dbReference type="RefSeq" id="WP_306419537.1">
    <property type="nucleotide sequence ID" value="NZ_ONZF01000009.1"/>
</dbReference>
<accession>A0A2R8BZA2</accession>
<dbReference type="PANTHER" id="PTHR43725">
    <property type="entry name" value="UDP-GLUCOSE 4-EPIMERASE"/>
    <property type="match status" value="1"/>
</dbReference>
<dbReference type="GO" id="GO:0006012">
    <property type="term" value="P:galactose metabolic process"/>
    <property type="evidence" value="ECO:0007669"/>
    <property type="project" value="UniProtKB-UniPathway"/>
</dbReference>
<dbReference type="EC" id="5.1.3.2" evidence="5 10"/>
<evidence type="ECO:0000256" key="10">
    <source>
        <dbReference type="RuleBase" id="RU366046"/>
    </source>
</evidence>
<evidence type="ECO:0000256" key="8">
    <source>
        <dbReference type="ARBA" id="ARBA00023144"/>
    </source>
</evidence>
<dbReference type="InterPro" id="IPR005886">
    <property type="entry name" value="UDP_G4E"/>
</dbReference>
<keyword evidence="7 10" id="KW-0520">NAD</keyword>
<dbReference type="InterPro" id="IPR001509">
    <property type="entry name" value="Epimerase_deHydtase"/>
</dbReference>
<evidence type="ECO:0000256" key="2">
    <source>
        <dbReference type="ARBA" id="ARBA00001911"/>
    </source>
</evidence>
<name>A0A2R8BZA2_9RHOB</name>
<dbReference type="UniPathway" id="UPA00214"/>
<proteinExistence type="inferred from homology"/>
<comment type="catalytic activity">
    <reaction evidence="1 10">
        <text>UDP-alpha-D-glucose = UDP-alpha-D-galactose</text>
        <dbReference type="Rhea" id="RHEA:22168"/>
        <dbReference type="ChEBI" id="CHEBI:58885"/>
        <dbReference type="ChEBI" id="CHEBI:66914"/>
        <dbReference type="EC" id="5.1.3.2"/>
    </reaction>
</comment>
<dbReference type="Proteomes" id="UP000244912">
    <property type="component" value="Unassembled WGS sequence"/>
</dbReference>
<reference evidence="12 13" key="1">
    <citation type="submission" date="2018-03" db="EMBL/GenBank/DDBJ databases">
        <authorList>
            <person name="Keele B.F."/>
        </authorList>
    </citation>
    <scope>NUCLEOTIDE SEQUENCE [LARGE SCALE GENOMIC DNA]</scope>
    <source>
        <strain evidence="12 13">CECT 8504</strain>
    </source>
</reference>
<dbReference type="NCBIfam" id="TIGR01179">
    <property type="entry name" value="galE"/>
    <property type="match status" value="1"/>
</dbReference>
<keyword evidence="9 10" id="KW-0413">Isomerase</keyword>
<keyword evidence="10" id="KW-0119">Carbohydrate metabolism</keyword>
<organism evidence="12 13">
    <name type="scientific">Palleronia abyssalis</name>
    <dbReference type="NCBI Taxonomy" id="1501240"/>
    <lineage>
        <taxon>Bacteria</taxon>
        <taxon>Pseudomonadati</taxon>
        <taxon>Pseudomonadota</taxon>
        <taxon>Alphaproteobacteria</taxon>
        <taxon>Rhodobacterales</taxon>
        <taxon>Roseobacteraceae</taxon>
        <taxon>Palleronia</taxon>
    </lineage>
</organism>
<comment type="cofactor">
    <cofactor evidence="2 10">
        <name>NAD(+)</name>
        <dbReference type="ChEBI" id="CHEBI:57540"/>
    </cofactor>
</comment>
<comment type="subunit">
    <text evidence="10">Homodimer.</text>
</comment>
<comment type="pathway">
    <text evidence="3 10">Carbohydrate metabolism; galactose metabolism.</text>
</comment>
<gene>
    <name evidence="12" type="primary">lnpD_1</name>
    <name evidence="12" type="ORF">PAA8504_03320</name>
</gene>
<dbReference type="GO" id="GO:0005829">
    <property type="term" value="C:cytosol"/>
    <property type="evidence" value="ECO:0007669"/>
    <property type="project" value="TreeGrafter"/>
</dbReference>
<evidence type="ECO:0000256" key="9">
    <source>
        <dbReference type="ARBA" id="ARBA00023235"/>
    </source>
</evidence>
<evidence type="ECO:0000259" key="11">
    <source>
        <dbReference type="Pfam" id="PF01370"/>
    </source>
</evidence>
<dbReference type="CDD" id="cd05247">
    <property type="entry name" value="UDP_G4E_1_SDR_e"/>
    <property type="match status" value="1"/>
</dbReference>
<evidence type="ECO:0000256" key="4">
    <source>
        <dbReference type="ARBA" id="ARBA00007637"/>
    </source>
</evidence>
<evidence type="ECO:0000256" key="7">
    <source>
        <dbReference type="ARBA" id="ARBA00023027"/>
    </source>
</evidence>
<dbReference type="Gene3D" id="3.40.50.720">
    <property type="entry name" value="NAD(P)-binding Rossmann-like Domain"/>
    <property type="match status" value="1"/>
</dbReference>
<dbReference type="Pfam" id="PF01370">
    <property type="entry name" value="Epimerase"/>
    <property type="match status" value="1"/>
</dbReference>
<dbReference type="GO" id="GO:0003978">
    <property type="term" value="F:UDP-glucose 4-epimerase activity"/>
    <property type="evidence" value="ECO:0007669"/>
    <property type="project" value="UniProtKB-UniRule"/>
</dbReference>